<protein>
    <submittedName>
        <fullName evidence="2">Uncharacterized protein</fullName>
    </submittedName>
</protein>
<sequence length="111" mass="12036">MINSLLPQWLKFDSEHLNTLHLGVKSGMSGERVDYGVAIVGAFSSIHLLGLFSTTIFLLALAPSPDSPSAKRPMVRAGHGRTSEAVTVTTDAAAVSPNRYETNARRWRGEK</sequence>
<proteinExistence type="predicted"/>
<reference evidence="2" key="1">
    <citation type="submission" date="2022-07" db="EMBL/GenBank/DDBJ databases">
        <title>Genome Sequence of Physisporinus lineatus.</title>
        <authorList>
            <person name="Buettner E."/>
        </authorList>
    </citation>
    <scope>NUCLEOTIDE SEQUENCE</scope>
    <source>
        <strain evidence="2">VT162</strain>
    </source>
</reference>
<evidence type="ECO:0000313" key="2">
    <source>
        <dbReference type="EMBL" id="KAJ3485361.1"/>
    </source>
</evidence>
<feature type="transmembrane region" description="Helical" evidence="1">
    <location>
        <begin position="35"/>
        <end position="62"/>
    </location>
</feature>
<gene>
    <name evidence="2" type="ORF">NLI96_g5025</name>
</gene>
<dbReference type="Proteomes" id="UP001212997">
    <property type="component" value="Unassembled WGS sequence"/>
</dbReference>
<keyword evidence="1" id="KW-0472">Membrane</keyword>
<evidence type="ECO:0000256" key="1">
    <source>
        <dbReference type="SAM" id="Phobius"/>
    </source>
</evidence>
<organism evidence="2 3">
    <name type="scientific">Meripilus lineatus</name>
    <dbReference type="NCBI Taxonomy" id="2056292"/>
    <lineage>
        <taxon>Eukaryota</taxon>
        <taxon>Fungi</taxon>
        <taxon>Dikarya</taxon>
        <taxon>Basidiomycota</taxon>
        <taxon>Agaricomycotina</taxon>
        <taxon>Agaricomycetes</taxon>
        <taxon>Polyporales</taxon>
        <taxon>Meripilaceae</taxon>
        <taxon>Meripilus</taxon>
    </lineage>
</organism>
<comment type="caution">
    <text evidence="2">The sequence shown here is derived from an EMBL/GenBank/DDBJ whole genome shotgun (WGS) entry which is preliminary data.</text>
</comment>
<evidence type="ECO:0000313" key="3">
    <source>
        <dbReference type="Proteomes" id="UP001212997"/>
    </source>
</evidence>
<keyword evidence="1" id="KW-0812">Transmembrane</keyword>
<dbReference type="AlphaFoldDB" id="A0AAD5V3J5"/>
<keyword evidence="1" id="KW-1133">Transmembrane helix</keyword>
<keyword evidence="3" id="KW-1185">Reference proteome</keyword>
<dbReference type="EMBL" id="JANAWD010000156">
    <property type="protein sequence ID" value="KAJ3485361.1"/>
    <property type="molecule type" value="Genomic_DNA"/>
</dbReference>
<accession>A0AAD5V3J5</accession>
<name>A0AAD5V3J5_9APHY</name>